<evidence type="ECO:0000256" key="9">
    <source>
        <dbReference type="ARBA" id="ARBA00041268"/>
    </source>
</evidence>
<dbReference type="InterPro" id="IPR001245">
    <property type="entry name" value="Ser-Thr/Tyr_kinase_cat_dom"/>
</dbReference>
<evidence type="ECO:0000313" key="16">
    <source>
        <dbReference type="Proteomes" id="UP000001593"/>
    </source>
</evidence>
<feature type="non-terminal residue" evidence="15">
    <location>
        <position position="334"/>
    </location>
</feature>
<dbReference type="SMART" id="SM00220">
    <property type="entry name" value="S_TKc"/>
    <property type="match status" value="1"/>
</dbReference>
<dbReference type="OMA" id="CENWAGI"/>
<dbReference type="AlphaFoldDB" id="A7SKM7"/>
<organism evidence="15 16">
    <name type="scientific">Nematostella vectensis</name>
    <name type="common">Starlet sea anemone</name>
    <dbReference type="NCBI Taxonomy" id="45351"/>
    <lineage>
        <taxon>Eukaryota</taxon>
        <taxon>Metazoa</taxon>
        <taxon>Cnidaria</taxon>
        <taxon>Anthozoa</taxon>
        <taxon>Hexacorallia</taxon>
        <taxon>Actiniaria</taxon>
        <taxon>Edwardsiidae</taxon>
        <taxon>Nematostella</taxon>
    </lineage>
</organism>
<dbReference type="PANTHER" id="PTHR46392:SF1">
    <property type="entry name" value="DUAL SERINE_THREONINE AND TYROSINE PROTEIN KINASE"/>
    <property type="match status" value="1"/>
</dbReference>
<evidence type="ECO:0000256" key="12">
    <source>
        <dbReference type="ARBA" id="ARBA00049308"/>
    </source>
</evidence>
<dbReference type="PhylomeDB" id="A7SKM7"/>
<reference evidence="15 16" key="1">
    <citation type="journal article" date="2007" name="Science">
        <title>Sea anemone genome reveals ancestral eumetazoan gene repertoire and genomic organization.</title>
        <authorList>
            <person name="Putnam N.H."/>
            <person name="Srivastava M."/>
            <person name="Hellsten U."/>
            <person name="Dirks B."/>
            <person name="Chapman J."/>
            <person name="Salamov A."/>
            <person name="Terry A."/>
            <person name="Shapiro H."/>
            <person name="Lindquist E."/>
            <person name="Kapitonov V.V."/>
            <person name="Jurka J."/>
            <person name="Genikhovich G."/>
            <person name="Grigoriev I.V."/>
            <person name="Lucas S.M."/>
            <person name="Steele R.E."/>
            <person name="Finnerty J.R."/>
            <person name="Technau U."/>
            <person name="Martindale M.Q."/>
            <person name="Rokhsar D.S."/>
        </authorList>
    </citation>
    <scope>NUCLEOTIDE SEQUENCE [LARGE SCALE GENOMIC DNA]</scope>
    <source>
        <strain evidence="16">CH2 X CH6</strain>
    </source>
</reference>
<keyword evidence="16" id="KW-1185">Reference proteome</keyword>
<protein>
    <recommendedName>
        <fullName evidence="8">Dual serine/threonine and tyrosine protein kinase</fullName>
        <ecNumber evidence="2">2.7.12.1</ecNumber>
    </recommendedName>
    <alternativeName>
        <fullName evidence="10">Dusty protein kinase</fullName>
    </alternativeName>
    <alternativeName>
        <fullName evidence="9">Receptor-interacting serine/threonine-protein kinase 5</fullName>
    </alternativeName>
</protein>
<evidence type="ECO:0000256" key="4">
    <source>
        <dbReference type="ARBA" id="ARBA00022527"/>
    </source>
</evidence>
<evidence type="ECO:0000256" key="6">
    <source>
        <dbReference type="ARBA" id="ARBA00022777"/>
    </source>
</evidence>
<keyword evidence="4" id="KW-0723">Serine/threonine-protein kinase</keyword>
<dbReference type="SUPFAM" id="SSF56112">
    <property type="entry name" value="Protein kinase-like (PK-like)"/>
    <property type="match status" value="1"/>
</dbReference>
<evidence type="ECO:0000256" key="10">
    <source>
        <dbReference type="ARBA" id="ARBA00042638"/>
    </source>
</evidence>
<dbReference type="InParanoid" id="A7SKM7"/>
<dbReference type="EC" id="2.7.12.1" evidence="2"/>
<dbReference type="eggNOG" id="KOG0192">
    <property type="taxonomic scope" value="Eukaryota"/>
</dbReference>
<dbReference type="GO" id="GO:0005737">
    <property type="term" value="C:cytoplasm"/>
    <property type="evidence" value="ECO:0007669"/>
    <property type="project" value="UniProtKB-SubCell"/>
</dbReference>
<keyword evidence="5" id="KW-0808">Transferase</keyword>
<evidence type="ECO:0000256" key="5">
    <source>
        <dbReference type="ARBA" id="ARBA00022679"/>
    </source>
</evidence>
<dbReference type="InterPro" id="IPR000719">
    <property type="entry name" value="Prot_kinase_dom"/>
</dbReference>
<proteinExistence type="predicted"/>
<sequence length="334" mass="38057">RRKVAQTLLSKLDSKKISDSAIKTCKEILNHMLEKFVGRIETIKRLNDTLASIPDDFDNLRLVHVPHVAELVARGYSLQNIMNKGPVKLGAVLSRTANSVVYECSSPAWGGLDKSVVKVVKRDALDDKVWKQYILDAPFLYPFRDIMSRLGGKCPVNHLRLFGWCLLPPCEEMYIVMERVRCDLLTALQEGLSWEQRLTVAKDVARGLQKIHKAEYVYRDLKPQNVMISFNGCAKINMCKPEKPFEITKLGLPFHISPEMYKRPSPGSSSSSFDIYAFGSLWWVICEGTGNKRPRAFEFCHDSESMEQATLEGRWPERPQGVSDASWDLMVQCW</sequence>
<dbReference type="PROSITE" id="PS50011">
    <property type="entry name" value="PROTEIN_KINASE_DOM"/>
    <property type="match status" value="1"/>
</dbReference>
<dbReference type="GO" id="GO:0004712">
    <property type="term" value="F:protein serine/threonine/tyrosine kinase activity"/>
    <property type="evidence" value="ECO:0007669"/>
    <property type="project" value="UniProtKB-EC"/>
</dbReference>
<comment type="catalytic activity">
    <reaction evidence="13">
        <text>L-tyrosyl-[protein] + ATP = O-phospho-L-tyrosyl-[protein] + ADP + H(+)</text>
        <dbReference type="Rhea" id="RHEA:10596"/>
        <dbReference type="Rhea" id="RHEA-COMP:10136"/>
        <dbReference type="Rhea" id="RHEA-COMP:20101"/>
        <dbReference type="ChEBI" id="CHEBI:15378"/>
        <dbReference type="ChEBI" id="CHEBI:30616"/>
        <dbReference type="ChEBI" id="CHEBI:46858"/>
        <dbReference type="ChEBI" id="CHEBI:61978"/>
        <dbReference type="ChEBI" id="CHEBI:456216"/>
        <dbReference type="EC" id="2.7.12.1"/>
    </reaction>
</comment>
<evidence type="ECO:0000259" key="14">
    <source>
        <dbReference type="PROSITE" id="PS50011"/>
    </source>
</evidence>
<comment type="catalytic activity">
    <reaction evidence="12">
        <text>L-threonyl-[protein] + ATP = O-phospho-L-threonyl-[protein] + ADP + H(+)</text>
        <dbReference type="Rhea" id="RHEA:46608"/>
        <dbReference type="Rhea" id="RHEA-COMP:11060"/>
        <dbReference type="Rhea" id="RHEA-COMP:11605"/>
        <dbReference type="ChEBI" id="CHEBI:15378"/>
        <dbReference type="ChEBI" id="CHEBI:30013"/>
        <dbReference type="ChEBI" id="CHEBI:30616"/>
        <dbReference type="ChEBI" id="CHEBI:61977"/>
        <dbReference type="ChEBI" id="CHEBI:456216"/>
        <dbReference type="EC" id="2.7.12.1"/>
    </reaction>
</comment>
<keyword evidence="6" id="KW-0418">Kinase</keyword>
<dbReference type="Gene3D" id="1.10.510.10">
    <property type="entry name" value="Transferase(Phosphotransferase) domain 1"/>
    <property type="match status" value="1"/>
</dbReference>
<dbReference type="GO" id="GO:0005524">
    <property type="term" value="F:ATP binding"/>
    <property type="evidence" value="ECO:0007669"/>
    <property type="project" value="InterPro"/>
</dbReference>
<dbReference type="InterPro" id="IPR008271">
    <property type="entry name" value="Ser/Thr_kinase_AS"/>
</dbReference>
<dbReference type="GO" id="GO:0004713">
    <property type="term" value="F:protein tyrosine kinase activity"/>
    <property type="evidence" value="ECO:0007669"/>
    <property type="project" value="UniProtKB-KW"/>
</dbReference>
<dbReference type="PANTHER" id="PTHR46392">
    <property type="entry name" value="DUAL SERINE/THREONINE AND TYROSINE PROTEIN KINASE"/>
    <property type="match status" value="1"/>
</dbReference>
<dbReference type="Proteomes" id="UP000001593">
    <property type="component" value="Unassembled WGS sequence"/>
</dbReference>
<dbReference type="InterPro" id="IPR051302">
    <property type="entry name" value="Dual_SerThr-Tyr_Kinase"/>
</dbReference>
<keyword evidence="7" id="KW-0829">Tyrosine-protein kinase</keyword>
<feature type="non-terminal residue" evidence="15">
    <location>
        <position position="1"/>
    </location>
</feature>
<evidence type="ECO:0000313" key="15">
    <source>
        <dbReference type="EMBL" id="EDO35752.1"/>
    </source>
</evidence>
<keyword evidence="3" id="KW-0963">Cytoplasm</keyword>
<evidence type="ECO:0000256" key="2">
    <source>
        <dbReference type="ARBA" id="ARBA00013203"/>
    </source>
</evidence>
<evidence type="ECO:0000256" key="7">
    <source>
        <dbReference type="ARBA" id="ARBA00023137"/>
    </source>
</evidence>
<evidence type="ECO:0000256" key="1">
    <source>
        <dbReference type="ARBA" id="ARBA00004496"/>
    </source>
</evidence>
<evidence type="ECO:0000256" key="13">
    <source>
        <dbReference type="ARBA" id="ARBA00051680"/>
    </source>
</evidence>
<dbReference type="GO" id="GO:0004674">
    <property type="term" value="F:protein serine/threonine kinase activity"/>
    <property type="evidence" value="ECO:0007669"/>
    <property type="project" value="UniProtKB-KW"/>
</dbReference>
<evidence type="ECO:0000256" key="3">
    <source>
        <dbReference type="ARBA" id="ARBA00022490"/>
    </source>
</evidence>
<name>A7SKM7_NEMVE</name>
<evidence type="ECO:0000256" key="8">
    <source>
        <dbReference type="ARBA" id="ARBA00040421"/>
    </source>
</evidence>
<dbReference type="PROSITE" id="PS00108">
    <property type="entry name" value="PROTEIN_KINASE_ST"/>
    <property type="match status" value="1"/>
</dbReference>
<feature type="domain" description="Protein kinase" evidence="14">
    <location>
        <begin position="87"/>
        <end position="334"/>
    </location>
</feature>
<gene>
    <name evidence="15" type="ORF">NEMVEDRAFT_v1g13820</name>
</gene>
<comment type="catalytic activity">
    <reaction evidence="11">
        <text>L-seryl-[protein] + ATP = O-phospho-L-seryl-[protein] + ADP + H(+)</text>
        <dbReference type="Rhea" id="RHEA:17989"/>
        <dbReference type="Rhea" id="RHEA-COMP:9863"/>
        <dbReference type="Rhea" id="RHEA-COMP:11604"/>
        <dbReference type="ChEBI" id="CHEBI:15378"/>
        <dbReference type="ChEBI" id="CHEBI:29999"/>
        <dbReference type="ChEBI" id="CHEBI:30616"/>
        <dbReference type="ChEBI" id="CHEBI:83421"/>
        <dbReference type="ChEBI" id="CHEBI:456216"/>
        <dbReference type="EC" id="2.7.12.1"/>
    </reaction>
</comment>
<comment type="subcellular location">
    <subcellularLocation>
        <location evidence="1">Cytoplasm</location>
    </subcellularLocation>
</comment>
<dbReference type="HOGENOM" id="CLU_833054_0_0_1"/>
<evidence type="ECO:0000256" key="11">
    <source>
        <dbReference type="ARBA" id="ARBA00049003"/>
    </source>
</evidence>
<accession>A7SKM7</accession>
<dbReference type="STRING" id="45351.A7SKM7"/>
<dbReference type="EMBL" id="DS469689">
    <property type="protein sequence ID" value="EDO35752.1"/>
    <property type="molecule type" value="Genomic_DNA"/>
</dbReference>
<dbReference type="InterPro" id="IPR011009">
    <property type="entry name" value="Kinase-like_dom_sf"/>
</dbReference>
<dbReference type="Pfam" id="PF07714">
    <property type="entry name" value="PK_Tyr_Ser-Thr"/>
    <property type="match status" value="1"/>
</dbReference>